<evidence type="ECO:0000313" key="3">
    <source>
        <dbReference type="WBParaSite" id="nRc.2.0.1.t06446-RA"/>
    </source>
</evidence>
<sequence>MDVEPATSAATSIPPLVTSQPPTAPTSATTTTVTHTMSLPPTALTSAQSTAQAQPPMVIATRRVLGVPPPASSAPTVEPRLPSEATRLPNYTHFRTTDSRHYVTLVTPCYPPRIDPAIEFFMPPMLHEIVLINFFGR</sequence>
<dbReference type="WBParaSite" id="nRc.2.0.1.t06446-RA">
    <property type="protein sequence ID" value="nRc.2.0.1.t06446-RA"/>
    <property type="gene ID" value="nRc.2.0.1.g06446"/>
</dbReference>
<name>A0A915HYW0_ROMCU</name>
<organism evidence="2 3">
    <name type="scientific">Romanomermis culicivorax</name>
    <name type="common">Nematode worm</name>
    <dbReference type="NCBI Taxonomy" id="13658"/>
    <lineage>
        <taxon>Eukaryota</taxon>
        <taxon>Metazoa</taxon>
        <taxon>Ecdysozoa</taxon>
        <taxon>Nematoda</taxon>
        <taxon>Enoplea</taxon>
        <taxon>Dorylaimia</taxon>
        <taxon>Mermithida</taxon>
        <taxon>Mermithoidea</taxon>
        <taxon>Mermithidae</taxon>
        <taxon>Romanomermis</taxon>
    </lineage>
</organism>
<evidence type="ECO:0000256" key="1">
    <source>
        <dbReference type="SAM" id="MobiDB-lite"/>
    </source>
</evidence>
<feature type="compositionally biased region" description="Low complexity" evidence="1">
    <location>
        <begin position="18"/>
        <end position="54"/>
    </location>
</feature>
<protein>
    <submittedName>
        <fullName evidence="3">Uncharacterized protein</fullName>
    </submittedName>
</protein>
<proteinExistence type="predicted"/>
<reference evidence="3" key="1">
    <citation type="submission" date="2022-11" db="UniProtKB">
        <authorList>
            <consortium name="WormBaseParasite"/>
        </authorList>
    </citation>
    <scope>IDENTIFICATION</scope>
</reference>
<dbReference type="Proteomes" id="UP000887565">
    <property type="component" value="Unplaced"/>
</dbReference>
<keyword evidence="2" id="KW-1185">Reference proteome</keyword>
<dbReference type="AlphaFoldDB" id="A0A915HYW0"/>
<accession>A0A915HYW0</accession>
<feature type="region of interest" description="Disordered" evidence="1">
    <location>
        <begin position="1"/>
        <end position="54"/>
    </location>
</feature>
<evidence type="ECO:0000313" key="2">
    <source>
        <dbReference type="Proteomes" id="UP000887565"/>
    </source>
</evidence>